<gene>
    <name evidence="2" type="ORF">LCGC14_2197310</name>
</gene>
<sequence length="54" mass="6063">MSDFPWIKFIILFIPLSVFMFIFSPTLKWKLLFIVAGGIGVYIALAFGTIGGKH</sequence>
<name>A0A0F9DHS2_9ZZZZ</name>
<protein>
    <submittedName>
        <fullName evidence="2">Uncharacterized protein</fullName>
    </submittedName>
</protein>
<accession>A0A0F9DHS2</accession>
<comment type="caution">
    <text evidence="2">The sequence shown here is derived from an EMBL/GenBank/DDBJ whole genome shotgun (WGS) entry which is preliminary data.</text>
</comment>
<keyword evidence="1" id="KW-0812">Transmembrane</keyword>
<evidence type="ECO:0000256" key="1">
    <source>
        <dbReference type="SAM" id="Phobius"/>
    </source>
</evidence>
<keyword evidence="1" id="KW-1133">Transmembrane helix</keyword>
<proteinExistence type="predicted"/>
<dbReference type="EMBL" id="LAZR01028880">
    <property type="protein sequence ID" value="KKL61238.1"/>
    <property type="molecule type" value="Genomic_DNA"/>
</dbReference>
<feature type="transmembrane region" description="Helical" evidence="1">
    <location>
        <begin position="31"/>
        <end position="50"/>
    </location>
</feature>
<organism evidence="2">
    <name type="scientific">marine sediment metagenome</name>
    <dbReference type="NCBI Taxonomy" id="412755"/>
    <lineage>
        <taxon>unclassified sequences</taxon>
        <taxon>metagenomes</taxon>
        <taxon>ecological metagenomes</taxon>
    </lineage>
</organism>
<feature type="transmembrane region" description="Helical" evidence="1">
    <location>
        <begin position="6"/>
        <end position="24"/>
    </location>
</feature>
<reference evidence="2" key="1">
    <citation type="journal article" date="2015" name="Nature">
        <title>Complex archaea that bridge the gap between prokaryotes and eukaryotes.</title>
        <authorList>
            <person name="Spang A."/>
            <person name="Saw J.H."/>
            <person name="Jorgensen S.L."/>
            <person name="Zaremba-Niedzwiedzka K."/>
            <person name="Martijn J."/>
            <person name="Lind A.E."/>
            <person name="van Eijk R."/>
            <person name="Schleper C."/>
            <person name="Guy L."/>
            <person name="Ettema T.J."/>
        </authorList>
    </citation>
    <scope>NUCLEOTIDE SEQUENCE</scope>
</reference>
<evidence type="ECO:0000313" key="2">
    <source>
        <dbReference type="EMBL" id="KKL61238.1"/>
    </source>
</evidence>
<keyword evidence="1" id="KW-0472">Membrane</keyword>
<dbReference type="AlphaFoldDB" id="A0A0F9DHS2"/>